<evidence type="ECO:0000313" key="3">
    <source>
        <dbReference type="Proteomes" id="UP000297245"/>
    </source>
</evidence>
<accession>A0A4V4HGN6</accession>
<dbReference type="EMBL" id="ML179117">
    <property type="protein sequence ID" value="THU99585.1"/>
    <property type="molecule type" value="Genomic_DNA"/>
</dbReference>
<feature type="chain" id="PRO_5020253104" evidence="1">
    <location>
        <begin position="19"/>
        <end position="76"/>
    </location>
</feature>
<dbReference type="OrthoDB" id="3025387at2759"/>
<protein>
    <submittedName>
        <fullName evidence="2">Uncharacterized protein</fullName>
    </submittedName>
</protein>
<feature type="signal peptide" evidence="1">
    <location>
        <begin position="1"/>
        <end position="18"/>
    </location>
</feature>
<keyword evidence="1" id="KW-0732">Signal</keyword>
<evidence type="ECO:0000313" key="2">
    <source>
        <dbReference type="EMBL" id="THU99585.1"/>
    </source>
</evidence>
<evidence type="ECO:0000256" key="1">
    <source>
        <dbReference type="SAM" id="SignalP"/>
    </source>
</evidence>
<name>A0A4V4HGN6_DENBC</name>
<keyword evidence="3" id="KW-1185">Reference proteome</keyword>
<dbReference type="AlphaFoldDB" id="A0A4V4HGN6"/>
<proteinExistence type="predicted"/>
<organism evidence="2 3">
    <name type="scientific">Dendrothele bispora (strain CBS 962.96)</name>
    <dbReference type="NCBI Taxonomy" id="1314807"/>
    <lineage>
        <taxon>Eukaryota</taxon>
        <taxon>Fungi</taxon>
        <taxon>Dikarya</taxon>
        <taxon>Basidiomycota</taxon>
        <taxon>Agaricomycotina</taxon>
        <taxon>Agaricomycetes</taxon>
        <taxon>Agaricomycetidae</taxon>
        <taxon>Agaricales</taxon>
        <taxon>Agaricales incertae sedis</taxon>
        <taxon>Dendrothele</taxon>
    </lineage>
</organism>
<reference evidence="2 3" key="1">
    <citation type="journal article" date="2019" name="Nat. Ecol. Evol.">
        <title>Megaphylogeny resolves global patterns of mushroom evolution.</title>
        <authorList>
            <person name="Varga T."/>
            <person name="Krizsan K."/>
            <person name="Foldi C."/>
            <person name="Dima B."/>
            <person name="Sanchez-Garcia M."/>
            <person name="Sanchez-Ramirez S."/>
            <person name="Szollosi G.J."/>
            <person name="Szarkandi J.G."/>
            <person name="Papp V."/>
            <person name="Albert L."/>
            <person name="Andreopoulos W."/>
            <person name="Angelini C."/>
            <person name="Antonin V."/>
            <person name="Barry K.W."/>
            <person name="Bougher N.L."/>
            <person name="Buchanan P."/>
            <person name="Buyck B."/>
            <person name="Bense V."/>
            <person name="Catcheside P."/>
            <person name="Chovatia M."/>
            <person name="Cooper J."/>
            <person name="Damon W."/>
            <person name="Desjardin D."/>
            <person name="Finy P."/>
            <person name="Geml J."/>
            <person name="Haridas S."/>
            <person name="Hughes K."/>
            <person name="Justo A."/>
            <person name="Karasinski D."/>
            <person name="Kautmanova I."/>
            <person name="Kiss B."/>
            <person name="Kocsube S."/>
            <person name="Kotiranta H."/>
            <person name="LaButti K.M."/>
            <person name="Lechner B.E."/>
            <person name="Liimatainen K."/>
            <person name="Lipzen A."/>
            <person name="Lukacs Z."/>
            <person name="Mihaltcheva S."/>
            <person name="Morgado L.N."/>
            <person name="Niskanen T."/>
            <person name="Noordeloos M.E."/>
            <person name="Ohm R.A."/>
            <person name="Ortiz-Santana B."/>
            <person name="Ovrebo C."/>
            <person name="Racz N."/>
            <person name="Riley R."/>
            <person name="Savchenko A."/>
            <person name="Shiryaev A."/>
            <person name="Soop K."/>
            <person name="Spirin V."/>
            <person name="Szebenyi C."/>
            <person name="Tomsovsky M."/>
            <person name="Tulloss R.E."/>
            <person name="Uehling J."/>
            <person name="Grigoriev I.V."/>
            <person name="Vagvolgyi C."/>
            <person name="Papp T."/>
            <person name="Martin F.M."/>
            <person name="Miettinen O."/>
            <person name="Hibbett D.S."/>
            <person name="Nagy L.G."/>
        </authorList>
    </citation>
    <scope>NUCLEOTIDE SEQUENCE [LARGE SCALE GENOMIC DNA]</scope>
    <source>
        <strain evidence="2 3">CBS 962.96</strain>
    </source>
</reference>
<gene>
    <name evidence="2" type="ORF">K435DRAFT_964390</name>
</gene>
<sequence>MQLSLFALFTAIAVGINAAVIENRDVNVTVNSGSQVLTATKVYPTLVDFEPYMLSATSEVVWTQYSVATETASTSA</sequence>
<dbReference type="Proteomes" id="UP000297245">
    <property type="component" value="Unassembled WGS sequence"/>
</dbReference>